<dbReference type="GO" id="GO:0016192">
    <property type="term" value="P:vesicle-mediated transport"/>
    <property type="evidence" value="ECO:0007669"/>
    <property type="project" value="TreeGrafter"/>
</dbReference>
<keyword evidence="14" id="KW-1185">Reference proteome</keyword>
<organism evidence="13 14">
    <name type="scientific">Cercophora newfieldiana</name>
    <dbReference type="NCBI Taxonomy" id="92897"/>
    <lineage>
        <taxon>Eukaryota</taxon>
        <taxon>Fungi</taxon>
        <taxon>Dikarya</taxon>
        <taxon>Ascomycota</taxon>
        <taxon>Pezizomycotina</taxon>
        <taxon>Sordariomycetes</taxon>
        <taxon>Sordariomycetidae</taxon>
        <taxon>Sordariales</taxon>
        <taxon>Lasiosphaeriaceae</taxon>
        <taxon>Cercophora</taxon>
    </lineage>
</organism>
<evidence type="ECO:0000256" key="10">
    <source>
        <dbReference type="SAM" id="MobiDB-lite"/>
    </source>
</evidence>
<feature type="transmembrane region" description="Helical" evidence="11">
    <location>
        <begin position="98"/>
        <end position="120"/>
    </location>
</feature>
<dbReference type="InterPro" id="IPR032816">
    <property type="entry name" value="VTT_dom"/>
</dbReference>
<evidence type="ECO:0000259" key="12">
    <source>
        <dbReference type="Pfam" id="PF09335"/>
    </source>
</evidence>
<evidence type="ECO:0000256" key="7">
    <source>
        <dbReference type="ARBA" id="ARBA00022989"/>
    </source>
</evidence>
<feature type="region of interest" description="Disordered" evidence="10">
    <location>
        <begin position="391"/>
        <end position="416"/>
    </location>
</feature>
<dbReference type="GO" id="GO:0000022">
    <property type="term" value="P:mitotic spindle elongation"/>
    <property type="evidence" value="ECO:0007669"/>
    <property type="project" value="TreeGrafter"/>
</dbReference>
<evidence type="ECO:0000256" key="4">
    <source>
        <dbReference type="ARBA" id="ARBA00013533"/>
    </source>
</evidence>
<reference evidence="13" key="1">
    <citation type="submission" date="2023-06" db="EMBL/GenBank/DDBJ databases">
        <title>Genome-scale phylogeny and comparative genomics of the fungal order Sordariales.</title>
        <authorList>
            <consortium name="Lawrence Berkeley National Laboratory"/>
            <person name="Hensen N."/>
            <person name="Bonometti L."/>
            <person name="Westerberg I."/>
            <person name="Brannstrom I.O."/>
            <person name="Guillou S."/>
            <person name="Cros-Aarteil S."/>
            <person name="Calhoun S."/>
            <person name="Haridas S."/>
            <person name="Kuo A."/>
            <person name="Mondo S."/>
            <person name="Pangilinan J."/>
            <person name="Riley R."/>
            <person name="Labutti K."/>
            <person name="Andreopoulos B."/>
            <person name="Lipzen A."/>
            <person name="Chen C."/>
            <person name="Yanf M."/>
            <person name="Daum C."/>
            <person name="Ng V."/>
            <person name="Clum A."/>
            <person name="Steindorff A."/>
            <person name="Ohm R."/>
            <person name="Martin F."/>
            <person name="Silar P."/>
            <person name="Natvig D."/>
            <person name="Lalanne C."/>
            <person name="Gautier V."/>
            <person name="Ament-Velasquez S.L."/>
            <person name="Kruys A."/>
            <person name="Hutchinson M.I."/>
            <person name="Powell A.J."/>
            <person name="Barry K."/>
            <person name="Miller A.N."/>
            <person name="Grigoriev I.V."/>
            <person name="Debuchy R."/>
            <person name="Gladieux P."/>
            <person name="Thoren M.H."/>
            <person name="Johannesson H."/>
        </authorList>
    </citation>
    <scope>NUCLEOTIDE SEQUENCE</scope>
    <source>
        <strain evidence="13">SMH2532-1</strain>
    </source>
</reference>
<comment type="subcellular location">
    <subcellularLocation>
        <location evidence="2">Golgi apparatus membrane</location>
        <topology evidence="2">Multi-pass membrane protein</topology>
    </subcellularLocation>
</comment>
<accession>A0AA40D008</accession>
<feature type="domain" description="VTT" evidence="12">
    <location>
        <begin position="161"/>
        <end position="275"/>
    </location>
</feature>
<dbReference type="GO" id="GO:0000139">
    <property type="term" value="C:Golgi membrane"/>
    <property type="evidence" value="ECO:0007669"/>
    <property type="project" value="UniProtKB-SubCell"/>
</dbReference>
<evidence type="ECO:0000256" key="1">
    <source>
        <dbReference type="ARBA" id="ARBA00002978"/>
    </source>
</evidence>
<sequence length="416" mass="44270">MSPPEDRLPAPGGGFPRAASPASTTTSSKPPSSPRVSSPAAQTSLPPWARRPSARRLSMRRSPYSAAQQEPPFHTRLLRGAVSLGQQTVRLFNSLSPAYQLLVLVGGIVAFVLGVLALVYSHRIFAWLGPIAKTWRELPGGWILVWLLTFMCAFPPMIGYSTAVTISGFVFGFPWGWPIVATATVAGSTAAFFTSRGVFSGYVHRLVGKDHRFVALGQVLRRDGLGVLAMIRFCPLPYSLSNGFLATVPSIRPWGFAAATACATPKLAVHVFIGSRLALLAESGDKMSGGDRAINYASMAFGGLLGFVVGLVIYRRTVARAAEIAATEALENGEASDDTLPGDDLGDGDGYADGENSRLMRGNPADMDAATLMDDDDISLWEADGVEDDGYRDWDEEATVGGAGKKSNGSVNGLRR</sequence>
<dbReference type="EMBL" id="JAULSV010000001">
    <property type="protein sequence ID" value="KAK0656737.1"/>
    <property type="molecule type" value="Genomic_DNA"/>
</dbReference>
<protein>
    <recommendedName>
        <fullName evidence="4">Golgi apparatus membrane protein TVP38</fullName>
    </recommendedName>
    <alternativeName>
        <fullName evidence="5">Golgi apparatus membrane protein tvp38</fullName>
    </alternativeName>
</protein>
<dbReference type="Pfam" id="PF09335">
    <property type="entry name" value="VTT_dom"/>
    <property type="match status" value="1"/>
</dbReference>
<gene>
    <name evidence="13" type="ORF">B0T16DRAFT_315487</name>
</gene>
<feature type="transmembrane region" description="Helical" evidence="11">
    <location>
        <begin position="293"/>
        <end position="314"/>
    </location>
</feature>
<evidence type="ECO:0000256" key="5">
    <source>
        <dbReference type="ARBA" id="ARBA00020673"/>
    </source>
</evidence>
<dbReference type="AlphaFoldDB" id="A0AA40D008"/>
<evidence type="ECO:0000256" key="3">
    <source>
        <dbReference type="ARBA" id="ARBA00008640"/>
    </source>
</evidence>
<comment type="similarity">
    <text evidence="3">Belongs to the TVP38/TMEM64 family.</text>
</comment>
<keyword evidence="6 11" id="KW-0812">Transmembrane</keyword>
<evidence type="ECO:0000256" key="2">
    <source>
        <dbReference type="ARBA" id="ARBA00004653"/>
    </source>
</evidence>
<keyword evidence="9 11" id="KW-0472">Membrane</keyword>
<evidence type="ECO:0000256" key="8">
    <source>
        <dbReference type="ARBA" id="ARBA00023034"/>
    </source>
</evidence>
<feature type="region of interest" description="Disordered" evidence="10">
    <location>
        <begin position="333"/>
        <end position="363"/>
    </location>
</feature>
<evidence type="ECO:0000256" key="9">
    <source>
        <dbReference type="ARBA" id="ARBA00023136"/>
    </source>
</evidence>
<evidence type="ECO:0000313" key="13">
    <source>
        <dbReference type="EMBL" id="KAK0656737.1"/>
    </source>
</evidence>
<keyword evidence="7 11" id="KW-1133">Transmembrane helix</keyword>
<dbReference type="Proteomes" id="UP001174936">
    <property type="component" value="Unassembled WGS sequence"/>
</dbReference>
<feature type="compositionally biased region" description="Low complexity" evidence="10">
    <location>
        <begin position="16"/>
        <end position="41"/>
    </location>
</feature>
<dbReference type="InterPro" id="IPR051076">
    <property type="entry name" value="Golgi_membrane_TVP38/TMEM64"/>
</dbReference>
<feature type="transmembrane region" description="Helical" evidence="11">
    <location>
        <begin position="175"/>
        <end position="195"/>
    </location>
</feature>
<name>A0AA40D008_9PEZI</name>
<comment type="caution">
    <text evidence="13">The sequence shown here is derived from an EMBL/GenBank/DDBJ whole genome shotgun (WGS) entry which is preliminary data.</text>
</comment>
<evidence type="ECO:0000256" key="6">
    <source>
        <dbReference type="ARBA" id="ARBA00022692"/>
    </source>
</evidence>
<feature type="compositionally biased region" description="Polar residues" evidence="10">
    <location>
        <begin position="407"/>
        <end position="416"/>
    </location>
</feature>
<feature type="transmembrane region" description="Helical" evidence="11">
    <location>
        <begin position="141"/>
        <end position="163"/>
    </location>
</feature>
<feature type="compositionally biased region" description="Acidic residues" evidence="10">
    <location>
        <begin position="334"/>
        <end position="352"/>
    </location>
</feature>
<dbReference type="PANTHER" id="PTHR47549">
    <property type="entry name" value="GOLGI APPARATUS MEMBRANE PROTEIN TVP38-RELATED"/>
    <property type="match status" value="1"/>
</dbReference>
<dbReference type="PANTHER" id="PTHR47549:SF1">
    <property type="entry name" value="GOLGI APPARATUS MEMBRANE PROTEIN TVP38"/>
    <property type="match status" value="1"/>
</dbReference>
<evidence type="ECO:0000313" key="14">
    <source>
        <dbReference type="Proteomes" id="UP001174936"/>
    </source>
</evidence>
<comment type="function">
    <text evidence="1">Golgi membrane protein involved in vesicular trafficking and spindle migration.</text>
</comment>
<feature type="transmembrane region" description="Helical" evidence="11">
    <location>
        <begin position="254"/>
        <end position="273"/>
    </location>
</feature>
<feature type="region of interest" description="Disordered" evidence="10">
    <location>
        <begin position="1"/>
        <end position="53"/>
    </location>
</feature>
<keyword evidence="8" id="KW-0333">Golgi apparatus</keyword>
<proteinExistence type="inferred from homology"/>
<evidence type="ECO:0000256" key="11">
    <source>
        <dbReference type="SAM" id="Phobius"/>
    </source>
</evidence>